<dbReference type="EMBL" id="JAFCMP010000335">
    <property type="protein sequence ID" value="KAG5181166.1"/>
    <property type="molecule type" value="Genomic_DNA"/>
</dbReference>
<feature type="transmembrane region" description="Helical" evidence="1">
    <location>
        <begin position="319"/>
        <end position="337"/>
    </location>
</feature>
<feature type="transmembrane region" description="Helical" evidence="1">
    <location>
        <begin position="253"/>
        <end position="274"/>
    </location>
</feature>
<accession>A0A836CEP4</accession>
<proteinExistence type="predicted"/>
<dbReference type="AlphaFoldDB" id="A0A836CEP4"/>
<dbReference type="SUPFAM" id="SSF52058">
    <property type="entry name" value="L domain-like"/>
    <property type="match status" value="1"/>
</dbReference>
<evidence type="ECO:0000256" key="1">
    <source>
        <dbReference type="SAM" id="Phobius"/>
    </source>
</evidence>
<keyword evidence="3" id="KW-1185">Reference proteome</keyword>
<keyword evidence="1" id="KW-0812">Transmembrane</keyword>
<protein>
    <submittedName>
        <fullName evidence="2">Uncharacterized protein</fullName>
    </submittedName>
</protein>
<name>A0A836CEP4_9STRA</name>
<evidence type="ECO:0000313" key="3">
    <source>
        <dbReference type="Proteomes" id="UP000664859"/>
    </source>
</evidence>
<sequence length="352" mass="39065">MAGRRLLPKEGWSLNRAIHDTAAPTGDFTSIQERPLSLPATLGRRRIISLTMEGDFTSIQERPLSLPPSLVRLELNGSRGELGPAPAGLRRLRLRAYRVGGSALPAGLRELQLVGSPQLEHVPPGLRALKLRDYEHPLPQLPDTLETLVLYDCMHYADSVPDSVRLLSLYWQPPQPAPPLPARWPTHLERLVYWGKSAVAEPPRIAHLPRTLRQLELNGCEVHARLPQTLQRVRLGPTMARSLTEPPSVGKNLGLWVFLLNIFFPGIGSIVAGAALSDLEVVLIGIVQLLLSGGAIGYVRDVVFGSGPKNLHFHWDYNTLWVAATIVGWVWSILYGYRMWQKSRSSSYSVLP</sequence>
<dbReference type="Gene3D" id="3.80.10.10">
    <property type="entry name" value="Ribonuclease Inhibitor"/>
    <property type="match status" value="1"/>
</dbReference>
<reference evidence="2" key="1">
    <citation type="submission" date="2021-02" db="EMBL/GenBank/DDBJ databases">
        <title>First Annotated Genome of the Yellow-green Alga Tribonema minus.</title>
        <authorList>
            <person name="Mahan K.M."/>
        </authorList>
    </citation>
    <scope>NUCLEOTIDE SEQUENCE</scope>
    <source>
        <strain evidence="2">UTEX B ZZ1240</strain>
    </source>
</reference>
<dbReference type="InterPro" id="IPR032675">
    <property type="entry name" value="LRR_dom_sf"/>
</dbReference>
<keyword evidence="1" id="KW-1133">Transmembrane helix</keyword>
<gene>
    <name evidence="2" type="ORF">JKP88DRAFT_322319</name>
</gene>
<organism evidence="2 3">
    <name type="scientific">Tribonema minus</name>
    <dbReference type="NCBI Taxonomy" id="303371"/>
    <lineage>
        <taxon>Eukaryota</taxon>
        <taxon>Sar</taxon>
        <taxon>Stramenopiles</taxon>
        <taxon>Ochrophyta</taxon>
        <taxon>PX clade</taxon>
        <taxon>Xanthophyceae</taxon>
        <taxon>Tribonematales</taxon>
        <taxon>Tribonemataceae</taxon>
        <taxon>Tribonema</taxon>
    </lineage>
</organism>
<dbReference type="OrthoDB" id="361532at2759"/>
<dbReference type="Proteomes" id="UP000664859">
    <property type="component" value="Unassembled WGS sequence"/>
</dbReference>
<comment type="caution">
    <text evidence="2">The sequence shown here is derived from an EMBL/GenBank/DDBJ whole genome shotgun (WGS) entry which is preliminary data.</text>
</comment>
<feature type="transmembrane region" description="Helical" evidence="1">
    <location>
        <begin position="281"/>
        <end position="299"/>
    </location>
</feature>
<keyword evidence="1" id="KW-0472">Membrane</keyword>
<evidence type="ECO:0000313" key="2">
    <source>
        <dbReference type="EMBL" id="KAG5181166.1"/>
    </source>
</evidence>